<feature type="domain" description="MmgE/PrpD C-terminal" evidence="3">
    <location>
        <begin position="263"/>
        <end position="426"/>
    </location>
</feature>
<dbReference type="InterPro" id="IPR042188">
    <property type="entry name" value="MmgE/PrpD_sf_2"/>
</dbReference>
<dbReference type="PANTHER" id="PTHR16943:SF8">
    <property type="entry name" value="2-METHYLCITRATE DEHYDRATASE"/>
    <property type="match status" value="1"/>
</dbReference>
<dbReference type="EMBL" id="JBEPMC010000034">
    <property type="protein sequence ID" value="MET3583886.1"/>
    <property type="molecule type" value="Genomic_DNA"/>
</dbReference>
<dbReference type="RefSeq" id="WP_263807291.1">
    <property type="nucleotide sequence ID" value="NZ_JBEPMC010000034.1"/>
</dbReference>
<organism evidence="4 5">
    <name type="scientific">Mesorhizobium robiniae</name>
    <dbReference type="NCBI Taxonomy" id="559315"/>
    <lineage>
        <taxon>Bacteria</taxon>
        <taxon>Pseudomonadati</taxon>
        <taxon>Pseudomonadota</taxon>
        <taxon>Alphaproteobacteria</taxon>
        <taxon>Hyphomicrobiales</taxon>
        <taxon>Phyllobacteriaceae</taxon>
        <taxon>Mesorhizobium</taxon>
    </lineage>
</organism>
<proteinExistence type="inferred from homology"/>
<evidence type="ECO:0000259" key="2">
    <source>
        <dbReference type="Pfam" id="PF03972"/>
    </source>
</evidence>
<comment type="caution">
    <text evidence="4">The sequence shown here is derived from an EMBL/GenBank/DDBJ whole genome shotgun (WGS) entry which is preliminary data.</text>
</comment>
<evidence type="ECO:0000313" key="4">
    <source>
        <dbReference type="EMBL" id="MET3583886.1"/>
    </source>
</evidence>
<dbReference type="Gene3D" id="3.30.1330.120">
    <property type="entry name" value="2-methylcitrate dehydratase PrpD"/>
    <property type="match status" value="1"/>
</dbReference>
<sequence length="464" mass="50078">MGHFAEFAVALNYNDIPEDVRTVLRRSFADTIGVATVGSTTEIAQITKDVADRLWRASPQSGAARLLFDGRPVSPAGAAFAGAFTVDSIDGHDGSSPCKGHAGSAVFPSLLAVADSLHAGGQSVTGSGLMTALATAYEISYRAGLALHGTTADYHTSGAWTAIGVAVGAGRLLKLDVDRIRHAAGIAEYHGPRSQMMRCIDHPTMLRDGVGWGAPSGVMAAYLAELGFTGAPAVTIEGDAVDAWWSDLGTSWRIVEDTHYKLYPVCRWAHPAIDAVQELMVAHGVRSQDVVKVRINTFHYAVRLAGHNPSTLDEMTYSIVFPVAIMIARGKIGPEELAPAILEDVEINRIAQATELVETEHYTRISVGKRWADVVLHLKDDRILQSAPRSPKGDTDNPLTDNELRGKYDTFTAGLLTSDRAEELRRQALTFDSLDSRGLTKLLDQLTNPLDCDASRFAKRRFTS</sequence>
<dbReference type="Pfam" id="PF19305">
    <property type="entry name" value="MmgE_PrpD_C"/>
    <property type="match status" value="1"/>
</dbReference>
<feature type="domain" description="MmgE/PrpD N-terminal" evidence="2">
    <location>
        <begin position="3"/>
        <end position="238"/>
    </location>
</feature>
<dbReference type="InterPro" id="IPR005656">
    <property type="entry name" value="MmgE_PrpD"/>
</dbReference>
<comment type="similarity">
    <text evidence="1">Belongs to the PrpD family.</text>
</comment>
<dbReference type="SUPFAM" id="SSF103378">
    <property type="entry name" value="2-methylcitrate dehydratase PrpD"/>
    <property type="match status" value="1"/>
</dbReference>
<keyword evidence="5" id="KW-1185">Reference proteome</keyword>
<dbReference type="Pfam" id="PF03972">
    <property type="entry name" value="MmgE_PrpD_N"/>
    <property type="match status" value="1"/>
</dbReference>
<evidence type="ECO:0000259" key="3">
    <source>
        <dbReference type="Pfam" id="PF19305"/>
    </source>
</evidence>
<dbReference type="InterPro" id="IPR042183">
    <property type="entry name" value="MmgE/PrpD_sf_1"/>
</dbReference>
<accession>A0ABV2H025</accession>
<dbReference type="InterPro" id="IPR045337">
    <property type="entry name" value="MmgE_PrpD_C"/>
</dbReference>
<reference evidence="4 5" key="1">
    <citation type="submission" date="2024-06" db="EMBL/GenBank/DDBJ databases">
        <title>Genomic Encyclopedia of Type Strains, Phase IV (KMG-IV): sequencing the most valuable type-strain genomes for metagenomic binning, comparative biology and taxonomic classification.</title>
        <authorList>
            <person name="Goeker M."/>
        </authorList>
    </citation>
    <scope>NUCLEOTIDE SEQUENCE [LARGE SCALE GENOMIC DNA]</scope>
    <source>
        <strain evidence="4 5">DSM 100022</strain>
    </source>
</reference>
<gene>
    <name evidence="4" type="ORF">ABID19_006952</name>
</gene>
<name>A0ABV2H025_9HYPH</name>
<dbReference type="Gene3D" id="1.10.4100.10">
    <property type="entry name" value="2-methylcitrate dehydratase PrpD"/>
    <property type="match status" value="1"/>
</dbReference>
<evidence type="ECO:0000256" key="1">
    <source>
        <dbReference type="ARBA" id="ARBA00006174"/>
    </source>
</evidence>
<protein>
    <submittedName>
        <fullName evidence="4">2-methylcitrate dehydratase PrpD</fullName>
    </submittedName>
</protein>
<dbReference type="Proteomes" id="UP001549204">
    <property type="component" value="Unassembled WGS sequence"/>
</dbReference>
<dbReference type="InterPro" id="IPR045336">
    <property type="entry name" value="MmgE_PrpD_N"/>
</dbReference>
<evidence type="ECO:0000313" key="5">
    <source>
        <dbReference type="Proteomes" id="UP001549204"/>
    </source>
</evidence>
<dbReference type="InterPro" id="IPR036148">
    <property type="entry name" value="MmgE/PrpD_sf"/>
</dbReference>
<dbReference type="PANTHER" id="PTHR16943">
    <property type="entry name" value="2-METHYLCITRATE DEHYDRATASE-RELATED"/>
    <property type="match status" value="1"/>
</dbReference>